<evidence type="ECO:0000256" key="1">
    <source>
        <dbReference type="ARBA" id="ARBA00004141"/>
    </source>
</evidence>
<keyword evidence="2 5" id="KW-0812">Transmembrane</keyword>
<evidence type="ECO:0000256" key="3">
    <source>
        <dbReference type="ARBA" id="ARBA00022989"/>
    </source>
</evidence>
<evidence type="ECO:0000256" key="2">
    <source>
        <dbReference type="ARBA" id="ARBA00022692"/>
    </source>
</evidence>
<dbReference type="Pfam" id="PF07291">
    <property type="entry name" value="MauE"/>
    <property type="match status" value="1"/>
</dbReference>
<dbReference type="GO" id="GO:0016020">
    <property type="term" value="C:membrane"/>
    <property type="evidence" value="ECO:0007669"/>
    <property type="project" value="UniProtKB-SubCell"/>
</dbReference>
<evidence type="ECO:0000259" key="6">
    <source>
        <dbReference type="Pfam" id="PF07291"/>
    </source>
</evidence>
<feature type="transmembrane region" description="Helical" evidence="5">
    <location>
        <begin position="147"/>
        <end position="167"/>
    </location>
</feature>
<evidence type="ECO:0000256" key="5">
    <source>
        <dbReference type="SAM" id="Phobius"/>
    </source>
</evidence>
<comment type="subcellular location">
    <subcellularLocation>
        <location evidence="1">Membrane</location>
        <topology evidence="1">Multi-pass membrane protein</topology>
    </subcellularLocation>
</comment>
<feature type="transmembrane region" description="Helical" evidence="5">
    <location>
        <begin position="111"/>
        <end position="135"/>
    </location>
</feature>
<dbReference type="AlphaFoldDB" id="A0A1J5RKI1"/>
<feature type="transmembrane region" description="Helical" evidence="5">
    <location>
        <begin position="7"/>
        <end position="24"/>
    </location>
</feature>
<dbReference type="NCBIfam" id="NF045576">
    <property type="entry name" value="BT_3928_fam"/>
    <property type="match status" value="1"/>
</dbReference>
<feature type="domain" description="Methylamine utilisation protein MauE" evidence="6">
    <location>
        <begin position="1"/>
        <end position="133"/>
    </location>
</feature>
<name>A0A1J5RKI1_9ZZZZ</name>
<feature type="transmembrane region" description="Helical" evidence="5">
    <location>
        <begin position="51"/>
        <end position="72"/>
    </location>
</feature>
<proteinExistence type="predicted"/>
<dbReference type="GO" id="GO:0030416">
    <property type="term" value="P:methylamine metabolic process"/>
    <property type="evidence" value="ECO:0007669"/>
    <property type="project" value="InterPro"/>
</dbReference>
<evidence type="ECO:0000313" key="7">
    <source>
        <dbReference type="EMBL" id="OIQ96010.1"/>
    </source>
</evidence>
<reference evidence="7" key="1">
    <citation type="submission" date="2016-10" db="EMBL/GenBank/DDBJ databases">
        <title>Sequence of Gallionella enrichment culture.</title>
        <authorList>
            <person name="Poehlein A."/>
            <person name="Muehling M."/>
            <person name="Daniel R."/>
        </authorList>
    </citation>
    <scope>NUCLEOTIDE SEQUENCE</scope>
</reference>
<keyword evidence="3 5" id="KW-1133">Transmembrane helix</keyword>
<evidence type="ECO:0000256" key="4">
    <source>
        <dbReference type="ARBA" id="ARBA00023136"/>
    </source>
</evidence>
<accession>A0A1J5RKI1</accession>
<gene>
    <name evidence="7" type="ORF">GALL_220070</name>
</gene>
<organism evidence="7">
    <name type="scientific">mine drainage metagenome</name>
    <dbReference type="NCBI Taxonomy" id="410659"/>
    <lineage>
        <taxon>unclassified sequences</taxon>
        <taxon>metagenomes</taxon>
        <taxon>ecological metagenomes</taxon>
    </lineage>
</organism>
<comment type="caution">
    <text evidence="7">The sequence shown here is derived from an EMBL/GenBank/DDBJ whole genome shotgun (WGS) entry which is preliminary data.</text>
</comment>
<keyword evidence="4 5" id="KW-0472">Membrane</keyword>
<dbReference type="EMBL" id="MLJW01000156">
    <property type="protein sequence ID" value="OIQ96010.1"/>
    <property type="molecule type" value="Genomic_DNA"/>
</dbReference>
<dbReference type="InterPro" id="IPR009908">
    <property type="entry name" value="Methylamine_util_MauE"/>
</dbReference>
<sequence>MKTVITIIRWIVGLLFIFSGLIKANDPLGLSYKMLEFFEAWGVHFLDDYTLAFSLFMNVCEVLAGVAIIIGWRIKFFSRFLLVLIVFFTFLTAYVLFSGKIKECGCFGDCIPLSGIGTFAKDVALLLLILVIFFNPEKTTSLFSAKIASTILFITFAATISVQFYVLEYLPFLDCLPYKKGNNILNEMKVPAGAVPDSFAITFKYKKNDKIIEFDQNHFPNDFDSTYQYLDRYDKLIRKGNATPAIADFSLRTVDGADSTNFILHQNKKYILVFARAFENLKEWKKDFEAVVLSANKKNIPVYLITSDADKAGELFKNVPIFKCDVTVVKTAARANPTYFIMDQALILDKIGFADIKYVNAAIDNGK</sequence>
<protein>
    <recommendedName>
        <fullName evidence="6">Methylamine utilisation protein MauE domain-containing protein</fullName>
    </recommendedName>
</protein>
<feature type="transmembrane region" description="Helical" evidence="5">
    <location>
        <begin position="79"/>
        <end position="99"/>
    </location>
</feature>